<dbReference type="InterPro" id="IPR011010">
    <property type="entry name" value="DNA_brk_join_enz"/>
</dbReference>
<dbReference type="GO" id="GO:0003677">
    <property type="term" value="F:DNA binding"/>
    <property type="evidence" value="ECO:0007669"/>
    <property type="project" value="InterPro"/>
</dbReference>
<evidence type="ECO:0000256" key="1">
    <source>
        <dbReference type="ARBA" id="ARBA00008857"/>
    </source>
</evidence>
<sequence>RATVHGLRATMSTLLNEKGHNPDVIEHLLSHQDSNKVRAAYNRAEYLSERRITLQWLADHLDSLSGSMDKNELF</sequence>
<dbReference type="InterPro" id="IPR002104">
    <property type="entry name" value="Integrase_catalytic"/>
</dbReference>
<keyword evidence="2" id="KW-0229">DNA integration</keyword>
<evidence type="ECO:0000313" key="6">
    <source>
        <dbReference type="EMBL" id="SVB91769.1"/>
    </source>
</evidence>
<comment type="similarity">
    <text evidence="1">Belongs to the 'phage' integrase family.</text>
</comment>
<dbReference type="GO" id="GO:0015074">
    <property type="term" value="P:DNA integration"/>
    <property type="evidence" value="ECO:0007669"/>
    <property type="project" value="UniProtKB-KW"/>
</dbReference>
<dbReference type="SUPFAM" id="SSF56349">
    <property type="entry name" value="DNA breaking-rejoining enzymes"/>
    <property type="match status" value="1"/>
</dbReference>
<evidence type="ECO:0000256" key="4">
    <source>
        <dbReference type="ARBA" id="ARBA00023296"/>
    </source>
</evidence>
<reference evidence="6" key="1">
    <citation type="submission" date="2018-05" db="EMBL/GenBank/DDBJ databases">
        <authorList>
            <person name="Lanie J.A."/>
            <person name="Ng W.-L."/>
            <person name="Kazmierczak K.M."/>
            <person name="Andrzejewski T.M."/>
            <person name="Davidsen T.M."/>
            <person name="Wayne K.J."/>
            <person name="Tettelin H."/>
            <person name="Glass J.I."/>
            <person name="Rusch D."/>
            <person name="Podicherti R."/>
            <person name="Tsui H.-C.T."/>
            <person name="Winkler M.E."/>
        </authorList>
    </citation>
    <scope>NUCLEOTIDE SEQUENCE</scope>
</reference>
<dbReference type="GO" id="GO:0046718">
    <property type="term" value="P:symbiont entry into host cell"/>
    <property type="evidence" value="ECO:0007669"/>
    <property type="project" value="UniProtKB-KW"/>
</dbReference>
<gene>
    <name evidence="6" type="ORF">METZ01_LOCUS244623</name>
</gene>
<feature type="domain" description="Tyr recombinase" evidence="5">
    <location>
        <begin position="2"/>
        <end position="45"/>
    </location>
</feature>
<evidence type="ECO:0000256" key="3">
    <source>
        <dbReference type="ARBA" id="ARBA00023195"/>
    </source>
</evidence>
<dbReference type="InterPro" id="IPR050808">
    <property type="entry name" value="Phage_Integrase"/>
</dbReference>
<dbReference type="GO" id="GO:0075713">
    <property type="term" value="P:establishment of integrated proviral latency"/>
    <property type="evidence" value="ECO:0007669"/>
    <property type="project" value="UniProtKB-KW"/>
</dbReference>
<keyword evidence="3" id="KW-1179">Viral genome integration</keyword>
<dbReference type="GO" id="GO:0044826">
    <property type="term" value="P:viral genome integration into host DNA"/>
    <property type="evidence" value="ECO:0007669"/>
    <property type="project" value="UniProtKB-KW"/>
</dbReference>
<name>A0A382HX89_9ZZZZ</name>
<dbReference type="PANTHER" id="PTHR30629">
    <property type="entry name" value="PROPHAGE INTEGRASE"/>
    <property type="match status" value="1"/>
</dbReference>
<dbReference type="PANTHER" id="PTHR30629:SF2">
    <property type="entry name" value="PROPHAGE INTEGRASE INTS-RELATED"/>
    <property type="match status" value="1"/>
</dbReference>
<proteinExistence type="inferred from homology"/>
<accession>A0A382HX89</accession>
<organism evidence="6">
    <name type="scientific">marine metagenome</name>
    <dbReference type="NCBI Taxonomy" id="408172"/>
    <lineage>
        <taxon>unclassified sequences</taxon>
        <taxon>metagenomes</taxon>
        <taxon>ecological metagenomes</taxon>
    </lineage>
</organism>
<feature type="non-terminal residue" evidence="6">
    <location>
        <position position="1"/>
    </location>
</feature>
<dbReference type="AlphaFoldDB" id="A0A382HX89"/>
<evidence type="ECO:0000256" key="2">
    <source>
        <dbReference type="ARBA" id="ARBA00022908"/>
    </source>
</evidence>
<protein>
    <recommendedName>
        <fullName evidence="5">Tyr recombinase domain-containing protein</fullName>
    </recommendedName>
</protein>
<keyword evidence="4" id="KW-1160">Virus entry into host cell</keyword>
<dbReference type="EMBL" id="UINC01063779">
    <property type="protein sequence ID" value="SVB91769.1"/>
    <property type="molecule type" value="Genomic_DNA"/>
</dbReference>
<evidence type="ECO:0000259" key="5">
    <source>
        <dbReference type="Pfam" id="PF00589"/>
    </source>
</evidence>
<dbReference type="GO" id="GO:0006310">
    <property type="term" value="P:DNA recombination"/>
    <property type="evidence" value="ECO:0007669"/>
    <property type="project" value="InterPro"/>
</dbReference>
<dbReference type="Pfam" id="PF00589">
    <property type="entry name" value="Phage_integrase"/>
    <property type="match status" value="1"/>
</dbReference>